<evidence type="ECO:0000259" key="2">
    <source>
        <dbReference type="Pfam" id="PF01248"/>
    </source>
</evidence>
<dbReference type="PANTHER" id="PTHR46948">
    <property type="entry name" value="RIBONUCLEASE P PROTEIN SUBUNIT P38"/>
    <property type="match status" value="1"/>
</dbReference>
<protein>
    <recommendedName>
        <fullName evidence="2">Ribosomal protein eL8/eL30/eS12/Gadd45 domain-containing protein</fullName>
    </recommendedName>
</protein>
<reference evidence="3" key="2">
    <citation type="submission" date="2021-01" db="UniProtKB">
        <authorList>
            <consortium name="EnsemblMetazoa"/>
        </authorList>
    </citation>
    <scope>IDENTIFICATION</scope>
</reference>
<dbReference type="OMA" id="FTPHAES"/>
<evidence type="ECO:0000313" key="3">
    <source>
        <dbReference type="EnsemblMetazoa" id="XP_781742"/>
    </source>
</evidence>
<accession>A0A7M7RBP4</accession>
<dbReference type="GO" id="GO:0001682">
    <property type="term" value="P:tRNA 5'-leader removal"/>
    <property type="evidence" value="ECO:0000318"/>
    <property type="project" value="GO_Central"/>
</dbReference>
<dbReference type="GO" id="GO:0000172">
    <property type="term" value="C:ribonuclease MRP complex"/>
    <property type="evidence" value="ECO:0007669"/>
    <property type="project" value="InterPro"/>
</dbReference>
<keyword evidence="4" id="KW-1185">Reference proteome</keyword>
<dbReference type="RefSeq" id="XP_781742.3">
    <property type="nucleotide sequence ID" value="XM_776649.5"/>
</dbReference>
<feature type="compositionally biased region" description="Basic residues" evidence="1">
    <location>
        <begin position="412"/>
        <end position="422"/>
    </location>
</feature>
<feature type="region of interest" description="Disordered" evidence="1">
    <location>
        <begin position="102"/>
        <end position="125"/>
    </location>
</feature>
<dbReference type="Pfam" id="PF01248">
    <property type="entry name" value="Ribosomal_L7Ae"/>
    <property type="match status" value="1"/>
</dbReference>
<dbReference type="Gene3D" id="3.30.1330.30">
    <property type="match status" value="1"/>
</dbReference>
<dbReference type="AlphaFoldDB" id="A0A7M7RBP4"/>
<dbReference type="KEGG" id="spu:576331"/>
<dbReference type="EnsemblMetazoa" id="XM_776649">
    <property type="protein sequence ID" value="XP_781742"/>
    <property type="gene ID" value="LOC576331"/>
</dbReference>
<feature type="compositionally biased region" description="Basic and acidic residues" evidence="1">
    <location>
        <begin position="111"/>
        <end position="125"/>
    </location>
</feature>
<dbReference type="OrthoDB" id="20109at2759"/>
<dbReference type="GO" id="GO:0033204">
    <property type="term" value="F:ribonuclease P RNA binding"/>
    <property type="evidence" value="ECO:0000318"/>
    <property type="project" value="GO_Central"/>
</dbReference>
<dbReference type="GO" id="GO:0001650">
    <property type="term" value="C:fibrillar center"/>
    <property type="evidence" value="ECO:0000318"/>
    <property type="project" value="GO_Central"/>
</dbReference>
<dbReference type="SUPFAM" id="SSF55315">
    <property type="entry name" value="L30e-like"/>
    <property type="match status" value="1"/>
</dbReference>
<feature type="domain" description="Ribosomal protein eL8/eL30/eS12/Gadd45" evidence="2">
    <location>
        <begin position="124"/>
        <end position="199"/>
    </location>
</feature>
<dbReference type="Proteomes" id="UP000007110">
    <property type="component" value="Unassembled WGS sequence"/>
</dbReference>
<feature type="region of interest" description="Disordered" evidence="1">
    <location>
        <begin position="264"/>
        <end position="422"/>
    </location>
</feature>
<dbReference type="GO" id="GO:0030681">
    <property type="term" value="C:multimeric ribonuclease P complex"/>
    <property type="evidence" value="ECO:0000318"/>
    <property type="project" value="GO_Central"/>
</dbReference>
<dbReference type="InterPro" id="IPR004038">
    <property type="entry name" value="Ribosomal_eL8/eL30/eS12/Gad45"/>
</dbReference>
<dbReference type="InterPro" id="IPR029064">
    <property type="entry name" value="Ribosomal_eL30-like_sf"/>
</dbReference>
<proteinExistence type="predicted"/>
<name>A0A7M7RBP4_STRPU</name>
<reference evidence="4" key="1">
    <citation type="submission" date="2015-02" db="EMBL/GenBank/DDBJ databases">
        <title>Genome sequencing for Strongylocentrotus purpuratus.</title>
        <authorList>
            <person name="Murali S."/>
            <person name="Liu Y."/>
            <person name="Vee V."/>
            <person name="English A."/>
            <person name="Wang M."/>
            <person name="Skinner E."/>
            <person name="Han Y."/>
            <person name="Muzny D.M."/>
            <person name="Worley K.C."/>
            <person name="Gibbs R.A."/>
        </authorList>
    </citation>
    <scope>NUCLEOTIDE SEQUENCE</scope>
</reference>
<dbReference type="PANTHER" id="PTHR46948:SF1">
    <property type="entry name" value="RIBONUCLEASE P PROTEIN SUBUNIT P38"/>
    <property type="match status" value="1"/>
</dbReference>
<feature type="compositionally biased region" description="Low complexity" evidence="1">
    <location>
        <begin position="275"/>
        <end position="293"/>
    </location>
</feature>
<dbReference type="InterPro" id="IPR042848">
    <property type="entry name" value="Rpp38"/>
</dbReference>
<sequence length="422" mass="46408">MLRNANCATHLSVQHFSVSFTVKIIPNMSTNIAPTIEKGAKTVRKSKGKGKTAKTITRSALTSPYAIEWPPLPSGVTPDILSEIQRTFQPLQCLLGKRRCKNRKQTKKRKAEMESNPERKEEEQRRSALRSQLAFGVNEVTRSLEKDQLQLVLVCRSAKPDLMTCHLPTLSATRGCPAMAVFHLSNTLSPLLNMKTVLAIGFKKPSNGANQDFAGIVSYVSGKCPAIKVPWMDLKHLPLEELAAELSKGVFSYQRNSVIDAAVKETQQGKKNESDTTSAATETSETDAGASEETVLKDSQREEEEPQQGTTERTDGNGLCRDGGSMMDENAGTTKERVGGTEDKLCQNEDSDDELKGTDRQPQATKKRKLSKISTSPGKDDTKSKRNKTAKMPFQSTSVMHVKIISKDLKGKKGKGKRGKKK</sequence>
<evidence type="ECO:0000256" key="1">
    <source>
        <dbReference type="SAM" id="MobiDB-lite"/>
    </source>
</evidence>
<organism evidence="3 4">
    <name type="scientific">Strongylocentrotus purpuratus</name>
    <name type="common">Purple sea urchin</name>
    <dbReference type="NCBI Taxonomy" id="7668"/>
    <lineage>
        <taxon>Eukaryota</taxon>
        <taxon>Metazoa</taxon>
        <taxon>Echinodermata</taxon>
        <taxon>Eleutherozoa</taxon>
        <taxon>Echinozoa</taxon>
        <taxon>Echinoidea</taxon>
        <taxon>Euechinoidea</taxon>
        <taxon>Echinacea</taxon>
        <taxon>Camarodonta</taxon>
        <taxon>Echinidea</taxon>
        <taxon>Strongylocentrotidae</taxon>
        <taxon>Strongylocentrotus</taxon>
    </lineage>
</organism>
<feature type="compositionally biased region" description="Basic and acidic residues" evidence="1">
    <location>
        <begin position="334"/>
        <end position="347"/>
    </location>
</feature>
<dbReference type="GO" id="GO:0005655">
    <property type="term" value="C:nucleolar ribonuclease P complex"/>
    <property type="evidence" value="ECO:0007669"/>
    <property type="project" value="InterPro"/>
</dbReference>
<dbReference type="InParanoid" id="A0A7M7RBP4"/>
<dbReference type="GeneID" id="576331"/>
<evidence type="ECO:0000313" key="4">
    <source>
        <dbReference type="Proteomes" id="UP000007110"/>
    </source>
</evidence>